<feature type="transmembrane region" description="Helical" evidence="1">
    <location>
        <begin position="148"/>
        <end position="169"/>
    </location>
</feature>
<feature type="transmembrane region" description="Helical" evidence="1">
    <location>
        <begin position="419"/>
        <end position="437"/>
    </location>
</feature>
<keyword evidence="1" id="KW-0812">Transmembrane</keyword>
<organism evidence="2 3">
    <name type="scientific">Pseudooceanicola spongiae</name>
    <dbReference type="NCBI Taxonomy" id="2613965"/>
    <lineage>
        <taxon>Bacteria</taxon>
        <taxon>Pseudomonadati</taxon>
        <taxon>Pseudomonadota</taxon>
        <taxon>Alphaproteobacteria</taxon>
        <taxon>Rhodobacterales</taxon>
        <taxon>Paracoccaceae</taxon>
        <taxon>Pseudooceanicola</taxon>
    </lineage>
</organism>
<sequence>MAGLPGLLLAHTSEGGFVLLLPTGYYVWGGAASVAATVLLIALLPERAARGMFATRRLCALGAGRWSLLTSGVSALLLMGAVVEGLRGGQDPTHNALPLLVWTAMWLFVVTAQGIVGDLWRWVSPFRAPYAVLRALGVRPLLRWRRGWGHWPGVLSFLAFAAVLLVDIAPADPDRLAWMVLSYWGVTIVGCVVFGPVWLARAEALTILMRAYARLAPVARRGGALRVGLSGWGWVSAPVPGASLAVFMLITLACGSFDGLNETFAWLAWIGVNPLEFSGRSSVVVQNAVGLGVAVAALVAAYGIAVRAGLWLVGERRFGLGFRMLAPAILPIAFGYHIAHYLTAALVNGQYLADMVSDHLGGPEVEVTTGFLNQRASVHAIFLVQAGAVVLGHVLAILMSHAAALRLTGSHRRAAMSQAPLAVFMILYTLFGLWLLASPRGA</sequence>
<protein>
    <recommendedName>
        <fullName evidence="4">Fenitrothion hydrolase</fullName>
    </recommendedName>
</protein>
<evidence type="ECO:0000256" key="1">
    <source>
        <dbReference type="SAM" id="Phobius"/>
    </source>
</evidence>
<accession>A0A7L9WRY2</accession>
<dbReference type="EMBL" id="CP045201">
    <property type="protein sequence ID" value="QOL83155.1"/>
    <property type="molecule type" value="Genomic_DNA"/>
</dbReference>
<proteinExistence type="predicted"/>
<evidence type="ECO:0000313" key="3">
    <source>
        <dbReference type="Proteomes" id="UP000594118"/>
    </source>
</evidence>
<name>A0A7L9WRY2_9RHOB</name>
<feature type="transmembrane region" description="Helical" evidence="1">
    <location>
        <begin position="25"/>
        <end position="45"/>
    </location>
</feature>
<dbReference type="AlphaFoldDB" id="A0A7L9WRY2"/>
<evidence type="ECO:0000313" key="2">
    <source>
        <dbReference type="EMBL" id="QOL83155.1"/>
    </source>
</evidence>
<feature type="transmembrane region" description="Helical" evidence="1">
    <location>
        <begin position="66"/>
        <end position="87"/>
    </location>
</feature>
<dbReference type="KEGG" id="pshq:F3W81_08875"/>
<keyword evidence="1" id="KW-0472">Membrane</keyword>
<keyword evidence="3" id="KW-1185">Reference proteome</keyword>
<keyword evidence="1" id="KW-1133">Transmembrane helix</keyword>
<gene>
    <name evidence="2" type="ORF">F3W81_08875</name>
</gene>
<evidence type="ECO:0008006" key="4">
    <source>
        <dbReference type="Google" id="ProtNLM"/>
    </source>
</evidence>
<feature type="transmembrane region" description="Helical" evidence="1">
    <location>
        <begin position="181"/>
        <end position="200"/>
    </location>
</feature>
<feature type="transmembrane region" description="Helical" evidence="1">
    <location>
        <begin position="325"/>
        <end position="347"/>
    </location>
</feature>
<dbReference type="Proteomes" id="UP000594118">
    <property type="component" value="Chromosome"/>
</dbReference>
<feature type="transmembrane region" description="Helical" evidence="1">
    <location>
        <begin position="99"/>
        <end position="120"/>
    </location>
</feature>
<feature type="transmembrane region" description="Helical" evidence="1">
    <location>
        <begin position="376"/>
        <end position="398"/>
    </location>
</feature>
<reference evidence="2 3" key="1">
    <citation type="submission" date="2019-10" db="EMBL/GenBank/DDBJ databases">
        <title>Pseudopuniceibacterium sp. HQ09 islated from Antarctica.</title>
        <authorList>
            <person name="Liao L."/>
            <person name="Su S."/>
            <person name="Chen B."/>
            <person name="Yu Y."/>
        </authorList>
    </citation>
    <scope>NUCLEOTIDE SEQUENCE [LARGE SCALE GENOMIC DNA]</scope>
    <source>
        <strain evidence="2 3">HQ09</strain>
    </source>
</reference>
<feature type="transmembrane region" description="Helical" evidence="1">
    <location>
        <begin position="289"/>
        <end position="313"/>
    </location>
</feature>